<dbReference type="GeneID" id="111300950"/>
<feature type="domain" description="Myb-like" evidence="8">
    <location>
        <begin position="217"/>
        <end position="268"/>
    </location>
</feature>
<accession>A0A6P5ZIF0</accession>
<evidence type="ECO:0000313" key="10">
    <source>
        <dbReference type="Proteomes" id="UP000515121"/>
    </source>
</evidence>
<evidence type="ECO:0000259" key="9">
    <source>
        <dbReference type="PROSITE" id="PS51294"/>
    </source>
</evidence>
<feature type="domain" description="HTH myb-type" evidence="9">
    <location>
        <begin position="217"/>
        <end position="272"/>
    </location>
</feature>
<comment type="subcellular location">
    <subcellularLocation>
        <location evidence="1">Nucleus</location>
    </subcellularLocation>
</comment>
<keyword evidence="5" id="KW-0804">Transcription</keyword>
<feature type="compositionally biased region" description="Basic residues" evidence="7">
    <location>
        <begin position="317"/>
        <end position="328"/>
    </location>
</feature>
<keyword evidence="3" id="KW-0805">Transcription regulation</keyword>
<evidence type="ECO:0000313" key="11">
    <source>
        <dbReference type="RefSeq" id="XP_022752240.1"/>
    </source>
</evidence>
<evidence type="ECO:0000256" key="1">
    <source>
        <dbReference type="ARBA" id="ARBA00004123"/>
    </source>
</evidence>
<dbReference type="CDD" id="cd00167">
    <property type="entry name" value="SANT"/>
    <property type="match status" value="2"/>
</dbReference>
<evidence type="ECO:0000259" key="8">
    <source>
        <dbReference type="PROSITE" id="PS50090"/>
    </source>
</evidence>
<evidence type="ECO:0000256" key="6">
    <source>
        <dbReference type="ARBA" id="ARBA00023242"/>
    </source>
</evidence>
<dbReference type="InterPro" id="IPR050560">
    <property type="entry name" value="MYB_TF"/>
</dbReference>
<dbReference type="OrthoDB" id="2143914at2759"/>
<dbReference type="Proteomes" id="UP000515121">
    <property type="component" value="Unplaced"/>
</dbReference>
<dbReference type="GO" id="GO:0000981">
    <property type="term" value="F:DNA-binding transcription factor activity, RNA polymerase II-specific"/>
    <property type="evidence" value="ECO:0007669"/>
    <property type="project" value="TreeGrafter"/>
</dbReference>
<dbReference type="Gene3D" id="1.10.10.60">
    <property type="entry name" value="Homeodomain-like"/>
    <property type="match status" value="2"/>
</dbReference>
<keyword evidence="2" id="KW-0677">Repeat</keyword>
<evidence type="ECO:0000256" key="2">
    <source>
        <dbReference type="ARBA" id="ARBA00022737"/>
    </source>
</evidence>
<dbReference type="PROSITE" id="PS50090">
    <property type="entry name" value="MYB_LIKE"/>
    <property type="match status" value="2"/>
</dbReference>
<keyword evidence="6" id="KW-0539">Nucleus</keyword>
<dbReference type="SUPFAM" id="SSF46689">
    <property type="entry name" value="Homeodomain-like"/>
    <property type="match status" value="1"/>
</dbReference>
<dbReference type="RefSeq" id="XP_022752240.1">
    <property type="nucleotide sequence ID" value="XM_022896505.1"/>
</dbReference>
<dbReference type="PANTHER" id="PTHR45614">
    <property type="entry name" value="MYB PROTEIN-RELATED"/>
    <property type="match status" value="1"/>
</dbReference>
<name>A0A6P5ZIF0_DURZI</name>
<dbReference type="InterPro" id="IPR017930">
    <property type="entry name" value="Myb_dom"/>
</dbReference>
<dbReference type="PROSITE" id="PS51294">
    <property type="entry name" value="HTH_MYB"/>
    <property type="match status" value="2"/>
</dbReference>
<evidence type="ECO:0000256" key="5">
    <source>
        <dbReference type="ARBA" id="ARBA00023163"/>
    </source>
</evidence>
<dbReference type="FunFam" id="1.10.10.60:FF:000010">
    <property type="entry name" value="Transcriptional activator Myb isoform A"/>
    <property type="match status" value="1"/>
</dbReference>
<dbReference type="InterPro" id="IPR009057">
    <property type="entry name" value="Homeodomain-like_sf"/>
</dbReference>
<dbReference type="PANTHER" id="PTHR45614:SF273">
    <property type="entry name" value="MYB DOMAIN PROTEIN 100-RELATED"/>
    <property type="match status" value="1"/>
</dbReference>
<dbReference type="InterPro" id="IPR001005">
    <property type="entry name" value="SANT/Myb"/>
</dbReference>
<keyword evidence="4" id="KW-0238">DNA-binding</keyword>
<reference evidence="11" key="1">
    <citation type="submission" date="2025-08" db="UniProtKB">
        <authorList>
            <consortium name="RefSeq"/>
        </authorList>
    </citation>
    <scope>IDENTIFICATION</scope>
    <source>
        <tissue evidence="11">Fruit stalk</tissue>
    </source>
</reference>
<dbReference type="GO" id="GO:0000978">
    <property type="term" value="F:RNA polymerase II cis-regulatory region sequence-specific DNA binding"/>
    <property type="evidence" value="ECO:0007669"/>
    <property type="project" value="TreeGrafter"/>
</dbReference>
<dbReference type="FunFam" id="1.10.10.60:FF:000381">
    <property type="entry name" value="Transcription factor MYB119"/>
    <property type="match status" value="1"/>
</dbReference>
<gene>
    <name evidence="11" type="primary">LOC111300950</name>
</gene>
<organism evidence="10 11">
    <name type="scientific">Durio zibethinus</name>
    <name type="common">Durian</name>
    <dbReference type="NCBI Taxonomy" id="66656"/>
    <lineage>
        <taxon>Eukaryota</taxon>
        <taxon>Viridiplantae</taxon>
        <taxon>Streptophyta</taxon>
        <taxon>Embryophyta</taxon>
        <taxon>Tracheophyta</taxon>
        <taxon>Spermatophyta</taxon>
        <taxon>Magnoliopsida</taxon>
        <taxon>eudicotyledons</taxon>
        <taxon>Gunneridae</taxon>
        <taxon>Pentapetalae</taxon>
        <taxon>rosids</taxon>
        <taxon>malvids</taxon>
        <taxon>Malvales</taxon>
        <taxon>Malvaceae</taxon>
        <taxon>Helicteroideae</taxon>
        <taxon>Durio</taxon>
    </lineage>
</organism>
<evidence type="ECO:0000256" key="7">
    <source>
        <dbReference type="SAM" id="MobiDB-lite"/>
    </source>
</evidence>
<keyword evidence="10" id="KW-1185">Reference proteome</keyword>
<dbReference type="KEGG" id="dzi:111300950"/>
<feature type="region of interest" description="Disordered" evidence="7">
    <location>
        <begin position="317"/>
        <end position="337"/>
    </location>
</feature>
<dbReference type="GO" id="GO:0005634">
    <property type="term" value="C:nucleus"/>
    <property type="evidence" value="ECO:0007669"/>
    <property type="project" value="UniProtKB-SubCell"/>
</dbReference>
<dbReference type="SMART" id="SM00717">
    <property type="entry name" value="SANT"/>
    <property type="match status" value="2"/>
</dbReference>
<dbReference type="AlphaFoldDB" id="A0A6P5ZIF0"/>
<feature type="domain" description="HTH myb-type" evidence="9">
    <location>
        <begin position="273"/>
        <end position="323"/>
    </location>
</feature>
<evidence type="ECO:0000256" key="3">
    <source>
        <dbReference type="ARBA" id="ARBA00023015"/>
    </source>
</evidence>
<feature type="domain" description="Myb-like" evidence="8">
    <location>
        <begin position="269"/>
        <end position="319"/>
    </location>
</feature>
<protein>
    <submittedName>
        <fullName evidence="11">Transcription factor MYB118-like</fullName>
    </submittedName>
</protein>
<proteinExistence type="predicted"/>
<evidence type="ECO:0000256" key="4">
    <source>
        <dbReference type="ARBA" id="ARBA00023125"/>
    </source>
</evidence>
<sequence>MEFDTSFRDDFPLLSSLLSNNNSSSFKPDFGNGFFPLVDGSSSSKGLLENFILHDQNHHLTPNVNNASFLNPHHFHQFFIDGSSKNPFLGVSSTCTNPFEPFANGFSNDLNAYIPSLPFAPESSTVKDGLFQGFQTEGCWDFSQNKAPAQPLTEIDQIYHHQPLNFQDQQPPVTAKLADEVSCVTADQNNGLQDKVDQKKNKRFFQSRRSGSKALKKTNIIKGQWTPQEDRLLVQLVKRHGTKKWSQIAMMLNGRVGKQCRERWHNHLRPDIKKDSWSEDEDRILIQAHKEIGNKWAEIARRLPGRTENTIKNHWNATKRRQYSRRKGKDSNPKGSLLQNYIKSVSPTSTRKYKGKRVLLETNPETSDFNPTDWQVVVPNVFCDHQSCTASFGSMLEEVNPCSSVVEEESNAMEIEIPLEMNYMKKELDLLEMISQGNL</sequence>
<dbReference type="Pfam" id="PF13921">
    <property type="entry name" value="Myb_DNA-bind_6"/>
    <property type="match status" value="1"/>
</dbReference>